<keyword evidence="4 8" id="KW-0732">Signal</keyword>
<dbReference type="Proteomes" id="UP000558113">
    <property type="component" value="Unassembled WGS sequence"/>
</dbReference>
<gene>
    <name evidence="11" type="ORF">GT003_02005</name>
</gene>
<keyword evidence="3" id="KW-0309">Germination</keyword>
<feature type="chain" id="PRO_5038732202" evidence="8">
    <location>
        <begin position="20"/>
        <end position="384"/>
    </location>
</feature>
<dbReference type="EMBL" id="JAAAMU010000001">
    <property type="protein sequence ID" value="NBC67762.1"/>
    <property type="molecule type" value="Genomic_DNA"/>
</dbReference>
<organism evidence="11 12">
    <name type="scientific">Paenibacillus sacheonensis</name>
    <dbReference type="NCBI Taxonomy" id="742054"/>
    <lineage>
        <taxon>Bacteria</taxon>
        <taxon>Bacillati</taxon>
        <taxon>Bacillota</taxon>
        <taxon>Bacilli</taxon>
        <taxon>Bacillales</taxon>
        <taxon>Paenibacillaceae</taxon>
        <taxon>Paenibacillus</taxon>
    </lineage>
</organism>
<evidence type="ECO:0000256" key="1">
    <source>
        <dbReference type="ARBA" id="ARBA00004635"/>
    </source>
</evidence>
<dbReference type="Pfam" id="PF05504">
    <property type="entry name" value="Spore_GerAC"/>
    <property type="match status" value="1"/>
</dbReference>
<proteinExistence type="inferred from homology"/>
<comment type="similarity">
    <text evidence="2">Belongs to the GerABKC lipoprotein family.</text>
</comment>
<dbReference type="RefSeq" id="WP_161693857.1">
    <property type="nucleotide sequence ID" value="NZ_JAAAMU010000001.1"/>
</dbReference>
<evidence type="ECO:0000256" key="5">
    <source>
        <dbReference type="ARBA" id="ARBA00023136"/>
    </source>
</evidence>
<evidence type="ECO:0000259" key="9">
    <source>
        <dbReference type="Pfam" id="PF05504"/>
    </source>
</evidence>
<reference evidence="11 12" key="1">
    <citation type="submission" date="2020-01" db="EMBL/GenBank/DDBJ databases">
        <title>Paenibacillus soybeanensis sp. nov. isolated from the nodules of soybean (Glycine max(L.) Merr).</title>
        <authorList>
            <person name="Wang H."/>
        </authorList>
    </citation>
    <scope>NUCLEOTIDE SEQUENCE [LARGE SCALE GENOMIC DNA]</scope>
    <source>
        <strain evidence="11 12">DSM 23054</strain>
    </source>
</reference>
<evidence type="ECO:0000256" key="4">
    <source>
        <dbReference type="ARBA" id="ARBA00022729"/>
    </source>
</evidence>
<dbReference type="Gene3D" id="3.30.300.210">
    <property type="entry name" value="Nutrient germinant receptor protein C, domain 3"/>
    <property type="match status" value="1"/>
</dbReference>
<dbReference type="GO" id="GO:0016020">
    <property type="term" value="C:membrane"/>
    <property type="evidence" value="ECO:0007669"/>
    <property type="project" value="UniProtKB-SubCell"/>
</dbReference>
<dbReference type="InterPro" id="IPR057336">
    <property type="entry name" value="GerAC_N"/>
</dbReference>
<dbReference type="NCBIfam" id="TIGR02887">
    <property type="entry name" value="spore_ger_x_C"/>
    <property type="match status" value="1"/>
</dbReference>
<dbReference type="PANTHER" id="PTHR35789:SF1">
    <property type="entry name" value="SPORE GERMINATION PROTEIN B3"/>
    <property type="match status" value="1"/>
</dbReference>
<feature type="domain" description="Spore germination GerAC-like C-terminal" evidence="9">
    <location>
        <begin position="213"/>
        <end position="377"/>
    </location>
</feature>
<keyword evidence="7" id="KW-0449">Lipoprotein</keyword>
<keyword evidence="5" id="KW-0472">Membrane</keyword>
<dbReference type="InterPro" id="IPR038501">
    <property type="entry name" value="Spore_GerAC_C_sf"/>
</dbReference>
<accession>A0A7X4YJX3</accession>
<evidence type="ECO:0000256" key="8">
    <source>
        <dbReference type="SAM" id="SignalP"/>
    </source>
</evidence>
<protein>
    <submittedName>
        <fullName evidence="11">Ger(X)C family spore germination protein</fullName>
    </submittedName>
</protein>
<evidence type="ECO:0000256" key="2">
    <source>
        <dbReference type="ARBA" id="ARBA00007886"/>
    </source>
</evidence>
<dbReference type="InterPro" id="IPR046953">
    <property type="entry name" value="Spore_GerAC-like_C"/>
</dbReference>
<evidence type="ECO:0000313" key="12">
    <source>
        <dbReference type="Proteomes" id="UP000558113"/>
    </source>
</evidence>
<evidence type="ECO:0000256" key="3">
    <source>
        <dbReference type="ARBA" id="ARBA00022544"/>
    </source>
</evidence>
<dbReference type="Gene3D" id="6.20.190.10">
    <property type="entry name" value="Nutrient germinant receptor protein C, domain 1"/>
    <property type="match status" value="1"/>
</dbReference>
<feature type="domain" description="Spore germination protein N-terminal" evidence="10">
    <location>
        <begin position="23"/>
        <end position="193"/>
    </location>
</feature>
<sequence length="384" mass="43028">MKRFFMLLCVLLMVTPCVSGCSDFVEPNQLAFVIGTAVDQVQDGSIEVSLQVVIPSQLQKGNSTNSESFIVISAKGRDVFEASQNIQRKIPRRLMTSHRILIAIGESYFQKNELNLLFDKLARDPSNTLRDVVILIKGGRAKDFLRLKHPMEYVTSLAASKEMNINGLQDFTSRQLVIDSLSQGTRPLVPVFKVEHKTVSSQKKSEGIPVFAGFAVLNKKLKPVGFLNDTECAGASWLAGKGMFQGITMPWKNGKGMLSFRLSRLDRSIRSVRGQDPKQVVLAIKAQAYLLENTASLDMTDMNTVIDVQKYMNAYIRKDLQATVNKVQKSGSDVFGIGEYLHRKHPIWWKRQRDEWDANFKTVQVTVKSDIQLRSVGVIGGELK</sequence>
<dbReference type="Pfam" id="PF25198">
    <property type="entry name" value="Spore_GerAC_N"/>
    <property type="match status" value="1"/>
</dbReference>
<evidence type="ECO:0000313" key="11">
    <source>
        <dbReference type="EMBL" id="NBC67762.1"/>
    </source>
</evidence>
<feature type="signal peptide" evidence="8">
    <location>
        <begin position="1"/>
        <end position="19"/>
    </location>
</feature>
<dbReference type="AlphaFoldDB" id="A0A7X4YJX3"/>
<dbReference type="OrthoDB" id="2569624at2"/>
<name>A0A7X4YJX3_9BACL</name>
<comment type="caution">
    <text evidence="11">The sequence shown here is derived from an EMBL/GenBank/DDBJ whole genome shotgun (WGS) entry which is preliminary data.</text>
</comment>
<dbReference type="PANTHER" id="PTHR35789">
    <property type="entry name" value="SPORE GERMINATION PROTEIN B3"/>
    <property type="match status" value="1"/>
</dbReference>
<dbReference type="GO" id="GO:0009847">
    <property type="term" value="P:spore germination"/>
    <property type="evidence" value="ECO:0007669"/>
    <property type="project" value="InterPro"/>
</dbReference>
<keyword evidence="6" id="KW-0564">Palmitate</keyword>
<evidence type="ECO:0000259" key="10">
    <source>
        <dbReference type="Pfam" id="PF25198"/>
    </source>
</evidence>
<comment type="subcellular location">
    <subcellularLocation>
        <location evidence="1">Membrane</location>
        <topology evidence="1">Lipid-anchor</topology>
    </subcellularLocation>
</comment>
<evidence type="ECO:0000256" key="7">
    <source>
        <dbReference type="ARBA" id="ARBA00023288"/>
    </source>
</evidence>
<dbReference type="InterPro" id="IPR008844">
    <property type="entry name" value="Spore_GerAC-like"/>
</dbReference>
<evidence type="ECO:0000256" key="6">
    <source>
        <dbReference type="ARBA" id="ARBA00023139"/>
    </source>
</evidence>
<keyword evidence="12" id="KW-1185">Reference proteome</keyword>